<comment type="caution">
    <text evidence="2">The sequence shown here is derived from an EMBL/GenBank/DDBJ whole genome shotgun (WGS) entry which is preliminary data.</text>
</comment>
<feature type="compositionally biased region" description="Polar residues" evidence="1">
    <location>
        <begin position="58"/>
        <end position="93"/>
    </location>
</feature>
<evidence type="ECO:0000313" key="3">
    <source>
        <dbReference type="Proteomes" id="UP001050691"/>
    </source>
</evidence>
<dbReference type="Proteomes" id="UP001050691">
    <property type="component" value="Unassembled WGS sequence"/>
</dbReference>
<dbReference type="AlphaFoldDB" id="A0AAV5AN92"/>
<feature type="region of interest" description="Disordered" evidence="1">
    <location>
        <begin position="42"/>
        <end position="110"/>
    </location>
</feature>
<organism evidence="2 3">
    <name type="scientific">Clathrus columnatus</name>
    <dbReference type="NCBI Taxonomy" id="1419009"/>
    <lineage>
        <taxon>Eukaryota</taxon>
        <taxon>Fungi</taxon>
        <taxon>Dikarya</taxon>
        <taxon>Basidiomycota</taxon>
        <taxon>Agaricomycotina</taxon>
        <taxon>Agaricomycetes</taxon>
        <taxon>Phallomycetidae</taxon>
        <taxon>Phallales</taxon>
        <taxon>Clathraceae</taxon>
        <taxon>Clathrus</taxon>
    </lineage>
</organism>
<evidence type="ECO:0000256" key="1">
    <source>
        <dbReference type="SAM" id="MobiDB-lite"/>
    </source>
</evidence>
<evidence type="ECO:0000313" key="2">
    <source>
        <dbReference type="EMBL" id="GJJ14528.1"/>
    </source>
</evidence>
<sequence>MTDQSIFASCTTFCGRYGCDCCSCGGERGFCHSCFDGRFNNDSWDREESEQQQQQQQPIDSDPSNTNSPAADSETPATTKEQNTEKVLNTEQPQPIAEMNPSNTDNSQSL</sequence>
<reference evidence="2" key="1">
    <citation type="submission" date="2021-10" db="EMBL/GenBank/DDBJ databases">
        <title>De novo Genome Assembly of Clathrus columnatus (Basidiomycota, Fungi) Using Illumina and Nanopore Sequence Data.</title>
        <authorList>
            <person name="Ogiso-Tanaka E."/>
            <person name="Itagaki H."/>
            <person name="Hosoya T."/>
            <person name="Hosaka K."/>
        </authorList>
    </citation>
    <scope>NUCLEOTIDE SEQUENCE</scope>
    <source>
        <strain evidence="2">MO-923</strain>
    </source>
</reference>
<feature type="compositionally biased region" description="Polar residues" evidence="1">
    <location>
        <begin position="100"/>
        <end position="110"/>
    </location>
</feature>
<dbReference type="EMBL" id="BPWL01000010">
    <property type="protein sequence ID" value="GJJ14528.1"/>
    <property type="molecule type" value="Genomic_DNA"/>
</dbReference>
<protein>
    <submittedName>
        <fullName evidence="2">Uncharacterized protein</fullName>
    </submittedName>
</protein>
<accession>A0AAV5AN92</accession>
<gene>
    <name evidence="2" type="ORF">Clacol_008793</name>
</gene>
<proteinExistence type="predicted"/>
<keyword evidence="3" id="KW-1185">Reference proteome</keyword>
<name>A0AAV5AN92_9AGAM</name>